<dbReference type="InterPro" id="IPR007652">
    <property type="entry name" value="A1-4-GlycosylTfrase_dom"/>
</dbReference>
<keyword evidence="2" id="KW-1133">Transmembrane helix</keyword>
<organism evidence="4 5">
    <name type="scientific">Liquidambar formosana</name>
    <name type="common">Formosan gum</name>
    <dbReference type="NCBI Taxonomy" id="63359"/>
    <lineage>
        <taxon>Eukaryota</taxon>
        <taxon>Viridiplantae</taxon>
        <taxon>Streptophyta</taxon>
        <taxon>Embryophyta</taxon>
        <taxon>Tracheophyta</taxon>
        <taxon>Spermatophyta</taxon>
        <taxon>Magnoliopsida</taxon>
        <taxon>eudicotyledons</taxon>
        <taxon>Gunneridae</taxon>
        <taxon>Pentapetalae</taxon>
        <taxon>Saxifragales</taxon>
        <taxon>Altingiaceae</taxon>
        <taxon>Liquidambar</taxon>
    </lineage>
</organism>
<dbReference type="PANTHER" id="PTHR46781:SF2">
    <property type="entry name" value="ALPHA 1,4-GLYCOSYLTRANSFERASE FAMILY PROTEIN"/>
    <property type="match status" value="1"/>
</dbReference>
<proteinExistence type="predicted"/>
<dbReference type="SUPFAM" id="SSF53448">
    <property type="entry name" value="Nucleotide-diphospho-sugar transferases"/>
    <property type="match status" value="1"/>
</dbReference>
<dbReference type="InterPro" id="IPR044789">
    <property type="entry name" value="Put_A1-4-GlycosylTfrase_plant"/>
</dbReference>
<keyword evidence="2" id="KW-0812">Transmembrane</keyword>
<feature type="compositionally biased region" description="Polar residues" evidence="1">
    <location>
        <begin position="111"/>
        <end position="125"/>
    </location>
</feature>
<evidence type="ECO:0000259" key="3">
    <source>
        <dbReference type="Pfam" id="PF04572"/>
    </source>
</evidence>
<dbReference type="InterPro" id="IPR029044">
    <property type="entry name" value="Nucleotide-diphossugar_trans"/>
</dbReference>
<name>A0AAP0X1X7_LIQFO</name>
<keyword evidence="5" id="KW-1185">Reference proteome</keyword>
<feature type="region of interest" description="Disordered" evidence="1">
    <location>
        <begin position="105"/>
        <end position="141"/>
    </location>
</feature>
<reference evidence="4 5" key="1">
    <citation type="journal article" date="2024" name="Plant J.">
        <title>Genome sequences and population genomics reveal climatic adaptation and genomic divergence between two closely related sweetgum species.</title>
        <authorList>
            <person name="Xu W.Q."/>
            <person name="Ren C.Q."/>
            <person name="Zhang X.Y."/>
            <person name="Comes H.P."/>
            <person name="Liu X.H."/>
            <person name="Li Y.G."/>
            <person name="Kettle C.J."/>
            <person name="Jalonen R."/>
            <person name="Gaisberger H."/>
            <person name="Ma Y.Z."/>
            <person name="Qiu Y.X."/>
        </authorList>
    </citation>
    <scope>NUCLEOTIDE SEQUENCE [LARGE SCALE GENOMIC DNA]</scope>
    <source>
        <strain evidence="4">Hangzhou</strain>
    </source>
</reference>
<feature type="domain" description="Alpha 1,4-glycosyltransferase" evidence="3">
    <location>
        <begin position="364"/>
        <end position="487"/>
    </location>
</feature>
<evidence type="ECO:0000313" key="4">
    <source>
        <dbReference type="EMBL" id="KAK9289734.1"/>
    </source>
</evidence>
<dbReference type="AlphaFoldDB" id="A0AAP0X1X7"/>
<keyword evidence="2" id="KW-0472">Membrane</keyword>
<feature type="transmembrane region" description="Helical" evidence="2">
    <location>
        <begin position="20"/>
        <end position="43"/>
    </location>
</feature>
<dbReference type="Pfam" id="PF04572">
    <property type="entry name" value="Gb3_synth"/>
    <property type="match status" value="1"/>
</dbReference>
<evidence type="ECO:0000256" key="2">
    <source>
        <dbReference type="SAM" id="Phobius"/>
    </source>
</evidence>
<sequence>MIVMRTGFRKMSDLRQHSHAKSSVFSTVSFAAVFLFVIFVNFICNLSLSSLVFRTKESFEVLYNGNSQQQLESTSTTKHTCRSQQQLEPTLSRIPLRLIKTEIKEGHSEDQNNQNPPFSVTNKGRINTRRSQQHLVPTSTKIPLPPIKEEIREGHSEEDQDNLNPPFNLTKEERIAWFNKKLPEFEILKSTKLTQQFDARVKEFFKHKCKGQFFMTWIAPAKSFGRREFFAMESLFKSHPDGCLIILSSSMDSIDGNKILKPLLDRGFRVLAVTPDLSSLFKETPAQAWFAEMKSGKKDPGGIPLSQNLSNLLRLAVLYKYGGIYLDMDFIVLKKFTDLRNSIGAQGMDLWGNWTILNNAVLVFEKRHPLLYNFMEEFASTFNGNKWGYNGPFLVSRVIERVPRSDRNNFTILPPMAFYPLDWAQIGSFFRKPKKRADLRWVEAKLLQLSRETYGVHLWNKHSRGQRIEEGSLMGRLISNHCVICKQIYSS</sequence>
<dbReference type="Pfam" id="PF04488">
    <property type="entry name" value="Gly_transf_sug"/>
    <property type="match status" value="1"/>
</dbReference>
<evidence type="ECO:0000313" key="5">
    <source>
        <dbReference type="Proteomes" id="UP001415857"/>
    </source>
</evidence>
<accession>A0AAP0X1X7</accession>
<evidence type="ECO:0000256" key="1">
    <source>
        <dbReference type="SAM" id="MobiDB-lite"/>
    </source>
</evidence>
<dbReference type="EMBL" id="JBBPBK010000002">
    <property type="protein sequence ID" value="KAK9289734.1"/>
    <property type="molecule type" value="Genomic_DNA"/>
</dbReference>
<dbReference type="PANTHER" id="PTHR46781">
    <property type="entry name" value="ALPHA 1,4-GLYCOSYLTRANSFERASE FAMILY PROTEIN"/>
    <property type="match status" value="1"/>
</dbReference>
<dbReference type="InterPro" id="IPR007577">
    <property type="entry name" value="GlycoTrfase_DXD_sugar-bd_CS"/>
</dbReference>
<dbReference type="Proteomes" id="UP001415857">
    <property type="component" value="Unassembled WGS sequence"/>
</dbReference>
<protein>
    <recommendedName>
        <fullName evidence="3">Alpha 1,4-glycosyltransferase domain-containing protein</fullName>
    </recommendedName>
</protein>
<dbReference type="Gene3D" id="3.90.550.20">
    <property type="match status" value="1"/>
</dbReference>
<gene>
    <name evidence="4" type="ORF">L1049_007893</name>
</gene>
<comment type="caution">
    <text evidence="4">The sequence shown here is derived from an EMBL/GenBank/DDBJ whole genome shotgun (WGS) entry which is preliminary data.</text>
</comment>